<feature type="region of interest" description="Disordered" evidence="1">
    <location>
        <begin position="1"/>
        <end position="36"/>
    </location>
</feature>
<protein>
    <submittedName>
        <fullName evidence="2">Uncharacterized protein</fullName>
    </submittedName>
</protein>
<keyword evidence="3" id="KW-1185">Reference proteome</keyword>
<feature type="compositionally biased region" description="Polar residues" evidence="1">
    <location>
        <begin position="1"/>
        <end position="12"/>
    </location>
</feature>
<sequence length="109" mass="11919">MTAPGRTTSSSAGRKREREGPSLNASRPRPGPTAATCGVVRTMRPQSLIAERNCVFTAAAYTRIKIQDRDREIIPVVSSGTVSPQEKALIKDTVDLPRVQRRSCGLQFH</sequence>
<evidence type="ECO:0000256" key="1">
    <source>
        <dbReference type="SAM" id="MobiDB-lite"/>
    </source>
</evidence>
<organism evidence="2 3">
    <name type="scientific">Phanerochaete sordida</name>
    <dbReference type="NCBI Taxonomy" id="48140"/>
    <lineage>
        <taxon>Eukaryota</taxon>
        <taxon>Fungi</taxon>
        <taxon>Dikarya</taxon>
        <taxon>Basidiomycota</taxon>
        <taxon>Agaricomycotina</taxon>
        <taxon>Agaricomycetes</taxon>
        <taxon>Polyporales</taxon>
        <taxon>Phanerochaetaceae</taxon>
        <taxon>Phanerochaete</taxon>
    </lineage>
</organism>
<name>A0A9P3FZS2_9APHY</name>
<comment type="caution">
    <text evidence="2">The sequence shown here is derived from an EMBL/GenBank/DDBJ whole genome shotgun (WGS) entry which is preliminary data.</text>
</comment>
<dbReference type="Proteomes" id="UP000703269">
    <property type="component" value="Unassembled WGS sequence"/>
</dbReference>
<reference evidence="2 3" key="1">
    <citation type="submission" date="2021-08" db="EMBL/GenBank/DDBJ databases">
        <title>Draft Genome Sequence of Phanerochaete sordida strain YK-624.</title>
        <authorList>
            <person name="Mori T."/>
            <person name="Dohra H."/>
            <person name="Suzuki T."/>
            <person name="Kawagishi H."/>
            <person name="Hirai H."/>
        </authorList>
    </citation>
    <scope>NUCLEOTIDE SEQUENCE [LARGE SCALE GENOMIC DNA]</scope>
    <source>
        <strain evidence="2 3">YK-624</strain>
    </source>
</reference>
<dbReference type="AlphaFoldDB" id="A0A9P3FZS2"/>
<dbReference type="EMBL" id="BPQB01000002">
    <property type="protein sequence ID" value="GJE85611.1"/>
    <property type="molecule type" value="Genomic_DNA"/>
</dbReference>
<evidence type="ECO:0000313" key="3">
    <source>
        <dbReference type="Proteomes" id="UP000703269"/>
    </source>
</evidence>
<proteinExistence type="predicted"/>
<evidence type="ECO:0000313" key="2">
    <source>
        <dbReference type="EMBL" id="GJE85611.1"/>
    </source>
</evidence>
<accession>A0A9P3FZS2</accession>
<gene>
    <name evidence="2" type="ORF">PsYK624_016900</name>
</gene>